<dbReference type="Pfam" id="PF12787">
    <property type="entry name" value="EcsC"/>
    <property type="match status" value="1"/>
</dbReference>
<dbReference type="Proteomes" id="UP000282106">
    <property type="component" value="Unassembled WGS sequence"/>
</dbReference>
<evidence type="ECO:0008006" key="4">
    <source>
        <dbReference type="Google" id="ProtNLM"/>
    </source>
</evidence>
<dbReference type="AlphaFoldDB" id="A0A3N0VKA5"/>
<dbReference type="PANTHER" id="PTHR41260:SF1">
    <property type="entry name" value="PROTEIN ECSC"/>
    <property type="match status" value="1"/>
</dbReference>
<evidence type="ECO:0000313" key="3">
    <source>
        <dbReference type="Proteomes" id="UP000282106"/>
    </source>
</evidence>
<dbReference type="PANTHER" id="PTHR41260">
    <property type="entry name" value="PROTEIN ECSC"/>
    <property type="match status" value="1"/>
</dbReference>
<comment type="caution">
    <text evidence="2">The sequence shown here is derived from an EMBL/GenBank/DDBJ whole genome shotgun (WGS) entry which is preliminary data.</text>
</comment>
<feature type="region of interest" description="Disordered" evidence="1">
    <location>
        <begin position="277"/>
        <end position="306"/>
    </location>
</feature>
<sequence length="306" mass="31969">MTKPAPPKSELPGHDLPASVRAWRDRPPAVELRGMPKVAVPAVGLVRRLIPEHGAQRLLALFYRNALRLAPARVVLRAADAASLDELRARPLAEAQALARRLGRSDLGWAAGSGTVLGIAGAAGLAADAPALVLLSMRLLIRIGYCYGEAPSPQLAAALFALASADSVEEKQLAWRAALSARGGVEVGETIADEALRDGLERAAEREFAKQALASSINKLSLTLVQRLGWRKAAGALPLIGAAVGGAVNARFLAQLSEAAQMAFAARRLAAQGEDLLAPVPGKTAGPAGKTPKPRLRKPAKPRKPA</sequence>
<keyword evidence="3" id="KW-1185">Reference proteome</keyword>
<dbReference type="InParanoid" id="A0A3N0VKA5"/>
<evidence type="ECO:0000313" key="2">
    <source>
        <dbReference type="EMBL" id="ROH93155.1"/>
    </source>
</evidence>
<evidence type="ECO:0000256" key="1">
    <source>
        <dbReference type="SAM" id="MobiDB-lite"/>
    </source>
</evidence>
<dbReference type="EMBL" id="RJVO01000001">
    <property type="protein sequence ID" value="ROH93155.1"/>
    <property type="molecule type" value="Genomic_DNA"/>
</dbReference>
<feature type="region of interest" description="Disordered" evidence="1">
    <location>
        <begin position="1"/>
        <end position="20"/>
    </location>
</feature>
<name>A0A3N0VKA5_9GAMM</name>
<dbReference type="InterPro" id="IPR024787">
    <property type="entry name" value="EcsC"/>
</dbReference>
<gene>
    <name evidence="2" type="ORF">ED208_01075</name>
</gene>
<organism evidence="2 3">
    <name type="scientific">Stagnimonas aquatica</name>
    <dbReference type="NCBI Taxonomy" id="2689987"/>
    <lineage>
        <taxon>Bacteria</taxon>
        <taxon>Pseudomonadati</taxon>
        <taxon>Pseudomonadota</taxon>
        <taxon>Gammaproteobacteria</taxon>
        <taxon>Nevskiales</taxon>
        <taxon>Nevskiaceae</taxon>
        <taxon>Stagnimonas</taxon>
    </lineage>
</organism>
<accession>A0A3N0VKA5</accession>
<protein>
    <recommendedName>
        <fullName evidence="4">EcsC family protein</fullName>
    </recommendedName>
</protein>
<dbReference type="RefSeq" id="WP_123210008.1">
    <property type="nucleotide sequence ID" value="NZ_RJVO01000001.1"/>
</dbReference>
<proteinExistence type="predicted"/>
<reference evidence="2 3" key="1">
    <citation type="submission" date="2018-10" db="EMBL/GenBank/DDBJ databases">
        <authorList>
            <person name="Chen W.-M."/>
        </authorList>
    </citation>
    <scope>NUCLEOTIDE SEQUENCE [LARGE SCALE GENOMIC DNA]</scope>
    <source>
        <strain evidence="2 3">THS-13</strain>
    </source>
</reference>
<feature type="compositionally biased region" description="Basic residues" evidence="1">
    <location>
        <begin position="292"/>
        <end position="306"/>
    </location>
</feature>